<dbReference type="EMBL" id="JACEON010000003">
    <property type="protein sequence ID" value="MBA4611024.1"/>
    <property type="molecule type" value="Genomic_DNA"/>
</dbReference>
<dbReference type="Proteomes" id="UP000559404">
    <property type="component" value="Unassembled WGS sequence"/>
</dbReference>
<proteinExistence type="predicted"/>
<sequence length="284" mass="31891">MTRTRTRDRPATTRAANGPPPMAAATLYPGQVFHARLGAVPHRFAYRVFTLLIDLDRLDEADRLSQLFSVGRSNLMSFHARDHGPRDGSPLRPHVDRLLAAHGLTERAERVLLLCYPRIAGYVFNPLSVYFAYDRDGALAALIYEVRNTFGEMHSYVEPVRAGQTGPEGVRQQRRKTFYVSPFLDMKHRYNFHVLPPGTAVRLRILQSDAHGPALAAAFSGARQELCSRTILSLCLKIPLMTLKVTGGIHWEAMKLWLKGAPFHSPAKRPRADVHRHVSSPEGR</sequence>
<keyword evidence="3" id="KW-1185">Reference proteome</keyword>
<dbReference type="AlphaFoldDB" id="A0A838XVD2"/>
<evidence type="ECO:0000256" key="1">
    <source>
        <dbReference type="SAM" id="MobiDB-lite"/>
    </source>
</evidence>
<evidence type="ECO:0000313" key="3">
    <source>
        <dbReference type="Proteomes" id="UP000559404"/>
    </source>
</evidence>
<accession>A0A838XVD2</accession>
<dbReference type="PANTHER" id="PTHR33973:SF4">
    <property type="entry name" value="OS07G0153300 PROTEIN"/>
    <property type="match status" value="1"/>
</dbReference>
<dbReference type="RefSeq" id="WP_181759207.1">
    <property type="nucleotide sequence ID" value="NZ_BMCR01000004.1"/>
</dbReference>
<reference evidence="2 3" key="1">
    <citation type="submission" date="2020-07" db="EMBL/GenBank/DDBJ databases">
        <authorList>
            <person name="Li M."/>
        </authorList>
    </citation>
    <scope>NUCLEOTIDE SEQUENCE [LARGE SCALE GENOMIC DNA]</scope>
    <source>
        <strain evidence="2 3">DSM 23284</strain>
    </source>
</reference>
<feature type="compositionally biased region" description="Basic and acidic residues" evidence="1">
    <location>
        <begin position="1"/>
        <end position="11"/>
    </location>
</feature>
<feature type="region of interest" description="Disordered" evidence="1">
    <location>
        <begin position="265"/>
        <end position="284"/>
    </location>
</feature>
<evidence type="ECO:0000313" key="2">
    <source>
        <dbReference type="EMBL" id="MBA4611024.1"/>
    </source>
</evidence>
<dbReference type="Pfam" id="PF07103">
    <property type="entry name" value="DUF1365"/>
    <property type="match status" value="1"/>
</dbReference>
<dbReference type="PANTHER" id="PTHR33973">
    <property type="entry name" value="OS07G0153300 PROTEIN"/>
    <property type="match status" value="1"/>
</dbReference>
<comment type="caution">
    <text evidence="2">The sequence shown here is derived from an EMBL/GenBank/DDBJ whole genome shotgun (WGS) entry which is preliminary data.</text>
</comment>
<organism evidence="2 3">
    <name type="scientific">Stappia taiwanensis</name>
    <dbReference type="NCBI Taxonomy" id="992267"/>
    <lineage>
        <taxon>Bacteria</taxon>
        <taxon>Pseudomonadati</taxon>
        <taxon>Pseudomonadota</taxon>
        <taxon>Alphaproteobacteria</taxon>
        <taxon>Hyphomicrobiales</taxon>
        <taxon>Stappiaceae</taxon>
        <taxon>Stappia</taxon>
    </lineage>
</organism>
<reference evidence="2 3" key="2">
    <citation type="submission" date="2020-08" db="EMBL/GenBank/DDBJ databases">
        <title>Stappia taiwanensis sp. nov., isolated from a coastal thermal spring.</title>
        <authorList>
            <person name="Kampfer P."/>
        </authorList>
    </citation>
    <scope>NUCLEOTIDE SEQUENCE [LARGE SCALE GENOMIC DNA]</scope>
    <source>
        <strain evidence="2 3">DSM 23284</strain>
    </source>
</reference>
<protein>
    <submittedName>
        <fullName evidence="2">DUF1365 domain-containing protein</fullName>
    </submittedName>
</protein>
<gene>
    <name evidence="2" type="ORF">H1W37_05130</name>
</gene>
<name>A0A838XVD2_9HYPH</name>
<feature type="region of interest" description="Disordered" evidence="1">
    <location>
        <begin position="1"/>
        <end position="21"/>
    </location>
</feature>
<dbReference type="InterPro" id="IPR010775">
    <property type="entry name" value="DUF1365"/>
</dbReference>